<evidence type="ECO:0000313" key="2">
    <source>
        <dbReference type="Proteomes" id="UP000308444"/>
    </source>
</evidence>
<feature type="non-terminal residue" evidence="1">
    <location>
        <position position="1"/>
    </location>
</feature>
<evidence type="ECO:0000313" key="1">
    <source>
        <dbReference type="EMBL" id="TKI95498.1"/>
    </source>
</evidence>
<protein>
    <submittedName>
        <fullName evidence="1">Uncharacterized protein</fullName>
    </submittedName>
</protein>
<proteinExistence type="predicted"/>
<organism evidence="1 2">
    <name type="scientific">Bacillus cereus</name>
    <dbReference type="NCBI Taxonomy" id="1396"/>
    <lineage>
        <taxon>Bacteria</taxon>
        <taxon>Bacillati</taxon>
        <taxon>Bacillota</taxon>
        <taxon>Bacilli</taxon>
        <taxon>Bacillales</taxon>
        <taxon>Bacillaceae</taxon>
        <taxon>Bacillus</taxon>
        <taxon>Bacillus cereus group</taxon>
    </lineage>
</organism>
<accession>A0A9X9A4G3</accession>
<dbReference type="AlphaFoldDB" id="A0A9X9A4G3"/>
<dbReference type="Proteomes" id="UP000308444">
    <property type="component" value="Unassembled WGS sequence"/>
</dbReference>
<comment type="caution">
    <text evidence="1">The sequence shown here is derived from an EMBL/GenBank/DDBJ whole genome shotgun (WGS) entry which is preliminary data.</text>
</comment>
<gene>
    <name evidence="1" type="ORF">FC695_27185</name>
</gene>
<name>A0A9X9A4G3_BACCE</name>
<sequence length="62" mass="7144">FYSANHPISNLQGMKMIVPAKGNNSAYQIVIINVSLDYQREKVFDRNVNKTELEKIMLSMLK</sequence>
<reference evidence="1 2" key="1">
    <citation type="journal article" date="2019" name="Environ. Microbiol.">
        <title>An active ?-lactamase is a part of an orchestrated cell wall stress resistance network of Bacillus subtilis and related rhizosphere species.</title>
        <authorList>
            <person name="Bucher T."/>
            <person name="Keren-Paz A."/>
            <person name="Hausser J."/>
            <person name="Olender T."/>
            <person name="Cytryn E."/>
            <person name="Kolodkin-Gal I."/>
        </authorList>
    </citation>
    <scope>NUCLEOTIDE SEQUENCE [LARGE SCALE GENOMIC DNA]</scope>
    <source>
        <strain evidence="1 2">I32</strain>
    </source>
</reference>
<dbReference type="EMBL" id="SZOH01002330">
    <property type="protein sequence ID" value="TKI95498.1"/>
    <property type="molecule type" value="Genomic_DNA"/>
</dbReference>